<dbReference type="GO" id="GO:0071269">
    <property type="term" value="P:L-homocysteine biosynthetic process"/>
    <property type="evidence" value="ECO:0007669"/>
    <property type="project" value="TreeGrafter"/>
</dbReference>
<keyword evidence="4 5" id="KW-0663">Pyridoxal phosphate</keyword>
<dbReference type="GO" id="GO:0005737">
    <property type="term" value="C:cytoplasm"/>
    <property type="evidence" value="ECO:0007669"/>
    <property type="project" value="TreeGrafter"/>
</dbReference>
<proteinExistence type="inferred from homology"/>
<evidence type="ECO:0000313" key="7">
    <source>
        <dbReference type="EMBL" id="OAB25117.1"/>
    </source>
</evidence>
<gene>
    <name evidence="7" type="ORF">FBFR_15655</name>
</gene>
<comment type="similarity">
    <text evidence="2 6">Belongs to the trans-sulfuration enzymes family.</text>
</comment>
<name>A0A167TZX5_9FLAO</name>
<dbReference type="GO" id="GO:0004124">
    <property type="term" value="F:cysteine synthase activity"/>
    <property type="evidence" value="ECO:0007669"/>
    <property type="project" value="TreeGrafter"/>
</dbReference>
<dbReference type="Gene3D" id="3.40.640.10">
    <property type="entry name" value="Type I PLP-dependent aspartate aminotransferase-like (Major domain)"/>
    <property type="match status" value="1"/>
</dbReference>
<sequence>MSTQKFETNALHAGHDVSKNAGTRAVPIYQTSSYVFNNSDHAANLFGLAEPGFIYTRLNNPTNDILEQRLAILEGGIGAVVTASGTAAISTTLLVLLKAGDHIVASNSLYGGTYNLLKVTLPRLGITTTFVDPSDPANFKNAVQENTRAIFVESLGNPKLDVLDLKAISVEAQAAKVPFIVDNTVASPYLLNPIQYGADIVIHSLTKYITGNGTSLGGVVIDAGNFDWTNGKFPEFTEPSAGYHGLVYHEALGNAAFIAKVRIEGLRDYGAALSPFNAFQIIQGLETLPIRIQRHSENALALAQWLESQEEVAWVNYPGLISNKYYALGQRYLPKGQSGIVTFGLHGGFEAAKKVADETKLFSLLANIGDTKSLIIHPASTTHQQLSAEEQIATGVSKDLIRLSVGLEDVEDLKTDLRVVFESIKKGQLA</sequence>
<comment type="cofactor">
    <cofactor evidence="1 6">
        <name>pyridoxal 5'-phosphate</name>
        <dbReference type="ChEBI" id="CHEBI:597326"/>
    </cofactor>
</comment>
<dbReference type="EMBL" id="LVJE01000048">
    <property type="protein sequence ID" value="OAB25117.1"/>
    <property type="molecule type" value="Genomic_DNA"/>
</dbReference>
<dbReference type="OrthoDB" id="9803729at2"/>
<evidence type="ECO:0000256" key="2">
    <source>
        <dbReference type="ARBA" id="ARBA00009077"/>
    </source>
</evidence>
<evidence type="ECO:0000256" key="6">
    <source>
        <dbReference type="RuleBase" id="RU362118"/>
    </source>
</evidence>
<dbReference type="InterPro" id="IPR006235">
    <property type="entry name" value="OAc-hSer/O-AcSer_sulfhydrylase"/>
</dbReference>
<dbReference type="FunFam" id="3.40.640.10:FF:000035">
    <property type="entry name" value="O-succinylhomoserine sulfhydrylase"/>
    <property type="match status" value="1"/>
</dbReference>
<dbReference type="NCBIfam" id="TIGR01326">
    <property type="entry name" value="OAH_OAS_sulfhy"/>
    <property type="match status" value="1"/>
</dbReference>
<dbReference type="InterPro" id="IPR000277">
    <property type="entry name" value="Cys/Met-Metab_PyrdxlP-dep_enz"/>
</dbReference>
<dbReference type="CDD" id="cd00614">
    <property type="entry name" value="CGS_like"/>
    <property type="match status" value="1"/>
</dbReference>
<dbReference type="Gene3D" id="3.90.1150.10">
    <property type="entry name" value="Aspartate Aminotransferase, domain 1"/>
    <property type="match status" value="1"/>
</dbReference>
<dbReference type="GO" id="GO:0003961">
    <property type="term" value="F:O-acetylhomoserine aminocarboxypropyltransferase activity"/>
    <property type="evidence" value="ECO:0007669"/>
    <property type="project" value="TreeGrafter"/>
</dbReference>
<dbReference type="InterPro" id="IPR015424">
    <property type="entry name" value="PyrdxlP-dep_Trfase"/>
</dbReference>
<reference evidence="7 8" key="1">
    <citation type="submission" date="2016-03" db="EMBL/GenBank/DDBJ databases">
        <title>Draft genome sequence of Flavobacterium fryxellicola DSM 16209.</title>
        <authorList>
            <person name="Shin S.-K."/>
            <person name="Yi H."/>
        </authorList>
    </citation>
    <scope>NUCLEOTIDE SEQUENCE [LARGE SCALE GENOMIC DNA]</scope>
    <source>
        <strain evidence="7 8">DSM 16209</strain>
    </source>
</reference>
<accession>A0A167TZX5</accession>
<keyword evidence="3 7" id="KW-0808">Transferase</keyword>
<evidence type="ECO:0000256" key="3">
    <source>
        <dbReference type="ARBA" id="ARBA00022679"/>
    </source>
</evidence>
<dbReference type="Pfam" id="PF01053">
    <property type="entry name" value="Cys_Met_Meta_PP"/>
    <property type="match status" value="1"/>
</dbReference>
<evidence type="ECO:0000256" key="4">
    <source>
        <dbReference type="ARBA" id="ARBA00022898"/>
    </source>
</evidence>
<dbReference type="PANTHER" id="PTHR43797:SF2">
    <property type="entry name" value="HOMOCYSTEINE_CYSTEINE SYNTHASE"/>
    <property type="match status" value="1"/>
</dbReference>
<dbReference type="InterPro" id="IPR015421">
    <property type="entry name" value="PyrdxlP-dep_Trfase_major"/>
</dbReference>
<evidence type="ECO:0000313" key="8">
    <source>
        <dbReference type="Proteomes" id="UP000077164"/>
    </source>
</evidence>
<dbReference type="GO" id="GO:0030170">
    <property type="term" value="F:pyridoxal phosphate binding"/>
    <property type="evidence" value="ECO:0007669"/>
    <property type="project" value="InterPro"/>
</dbReference>
<dbReference type="SUPFAM" id="SSF53383">
    <property type="entry name" value="PLP-dependent transferases"/>
    <property type="match status" value="1"/>
</dbReference>
<keyword evidence="8" id="KW-1185">Reference proteome</keyword>
<comment type="caution">
    <text evidence="7">The sequence shown here is derived from an EMBL/GenBank/DDBJ whole genome shotgun (WGS) entry which is preliminary data.</text>
</comment>
<dbReference type="Proteomes" id="UP000077164">
    <property type="component" value="Unassembled WGS sequence"/>
</dbReference>
<dbReference type="PANTHER" id="PTHR43797">
    <property type="entry name" value="HOMOCYSTEINE/CYSTEINE SYNTHASE"/>
    <property type="match status" value="1"/>
</dbReference>
<dbReference type="GO" id="GO:0019346">
    <property type="term" value="P:transsulfuration"/>
    <property type="evidence" value="ECO:0007669"/>
    <property type="project" value="InterPro"/>
</dbReference>
<evidence type="ECO:0000256" key="5">
    <source>
        <dbReference type="PIRSR" id="PIRSR001434-2"/>
    </source>
</evidence>
<dbReference type="RefSeq" id="WP_066082974.1">
    <property type="nucleotide sequence ID" value="NZ_FRDK01000001.1"/>
</dbReference>
<organism evidence="7 8">
    <name type="scientific">Flavobacterium fryxellicola</name>
    <dbReference type="NCBI Taxonomy" id="249352"/>
    <lineage>
        <taxon>Bacteria</taxon>
        <taxon>Pseudomonadati</taxon>
        <taxon>Bacteroidota</taxon>
        <taxon>Flavobacteriia</taxon>
        <taxon>Flavobacteriales</taxon>
        <taxon>Flavobacteriaceae</taxon>
        <taxon>Flavobacterium</taxon>
    </lineage>
</organism>
<dbReference type="InterPro" id="IPR015422">
    <property type="entry name" value="PyrdxlP-dep_Trfase_small"/>
</dbReference>
<evidence type="ECO:0000256" key="1">
    <source>
        <dbReference type="ARBA" id="ARBA00001933"/>
    </source>
</evidence>
<feature type="modified residue" description="N6-(pyridoxal phosphate)lysine" evidence="5">
    <location>
        <position position="207"/>
    </location>
</feature>
<dbReference type="STRING" id="249352.SAMN05444395_10162"/>
<dbReference type="GO" id="GO:0006535">
    <property type="term" value="P:cysteine biosynthetic process from serine"/>
    <property type="evidence" value="ECO:0007669"/>
    <property type="project" value="TreeGrafter"/>
</dbReference>
<protein>
    <submittedName>
        <fullName evidence="7">O-acetylhomoserine aminocarboxypropyltransferase</fullName>
    </submittedName>
</protein>
<dbReference type="PIRSF" id="PIRSF001434">
    <property type="entry name" value="CGS"/>
    <property type="match status" value="1"/>
</dbReference>
<dbReference type="AlphaFoldDB" id="A0A167TZX5"/>